<dbReference type="Pfam" id="PF00109">
    <property type="entry name" value="ketoacyl-synt"/>
    <property type="match status" value="1"/>
</dbReference>
<name>A0A8J2PA59_9HEXA</name>
<evidence type="ECO:0000313" key="2">
    <source>
        <dbReference type="EMBL" id="CAG7729156.1"/>
    </source>
</evidence>
<organism evidence="2 3">
    <name type="scientific">Allacma fusca</name>
    <dbReference type="NCBI Taxonomy" id="39272"/>
    <lineage>
        <taxon>Eukaryota</taxon>
        <taxon>Metazoa</taxon>
        <taxon>Ecdysozoa</taxon>
        <taxon>Arthropoda</taxon>
        <taxon>Hexapoda</taxon>
        <taxon>Collembola</taxon>
        <taxon>Symphypleona</taxon>
        <taxon>Sminthuridae</taxon>
        <taxon>Allacma</taxon>
    </lineage>
</organism>
<reference evidence="2" key="1">
    <citation type="submission" date="2021-06" db="EMBL/GenBank/DDBJ databases">
        <authorList>
            <person name="Hodson N. C."/>
            <person name="Mongue J. A."/>
            <person name="Jaron S. K."/>
        </authorList>
    </citation>
    <scope>NUCLEOTIDE SEQUENCE</scope>
</reference>
<gene>
    <name evidence="2" type="ORF">AFUS01_LOCUS17892</name>
</gene>
<proteinExistence type="predicted"/>
<dbReference type="OrthoDB" id="329835at2759"/>
<feature type="domain" description="Beta-ketoacyl synthase-like N-terminal" evidence="1">
    <location>
        <begin position="1"/>
        <end position="69"/>
    </location>
</feature>
<sequence length="90" mass="10488">MSGRFPESENLEIFWDNLRKGKDMVSENDERWERNAYDIPLRTGKIPSIDKDATFFGVFGIQAHRMDPKTAPKTGFSVWQSYIQGFDCHE</sequence>
<dbReference type="Proteomes" id="UP000708208">
    <property type="component" value="Unassembled WGS sequence"/>
</dbReference>
<dbReference type="EMBL" id="CAJVCH010174146">
    <property type="protein sequence ID" value="CAG7729156.1"/>
    <property type="molecule type" value="Genomic_DNA"/>
</dbReference>
<dbReference type="InterPro" id="IPR014030">
    <property type="entry name" value="Ketoacyl_synth_N"/>
</dbReference>
<dbReference type="AlphaFoldDB" id="A0A8J2PA59"/>
<keyword evidence="3" id="KW-1185">Reference proteome</keyword>
<comment type="caution">
    <text evidence="2">The sequence shown here is derived from an EMBL/GenBank/DDBJ whole genome shotgun (WGS) entry which is preliminary data.</text>
</comment>
<evidence type="ECO:0000259" key="1">
    <source>
        <dbReference type="Pfam" id="PF00109"/>
    </source>
</evidence>
<accession>A0A8J2PA59</accession>
<evidence type="ECO:0000313" key="3">
    <source>
        <dbReference type="Proteomes" id="UP000708208"/>
    </source>
</evidence>
<protein>
    <recommendedName>
        <fullName evidence="1">Beta-ketoacyl synthase-like N-terminal domain-containing protein</fullName>
    </recommendedName>
</protein>